<evidence type="ECO:0000313" key="1">
    <source>
        <dbReference type="EMBL" id="NLP85434.1"/>
    </source>
</evidence>
<evidence type="ECO:0000313" key="2">
    <source>
        <dbReference type="Proteomes" id="UP001429745"/>
    </source>
</evidence>
<keyword evidence="2" id="KW-1185">Reference proteome</keyword>
<comment type="caution">
    <text evidence="1">The sequence shown here is derived from an EMBL/GenBank/DDBJ whole genome shotgun (WGS) entry which is preliminary data.</text>
</comment>
<organism evidence="1 2">
    <name type="scientific">Microbacterium salsuginis</name>
    <dbReference type="NCBI Taxonomy" id="2722803"/>
    <lineage>
        <taxon>Bacteria</taxon>
        <taxon>Bacillati</taxon>
        <taxon>Actinomycetota</taxon>
        <taxon>Actinomycetes</taxon>
        <taxon>Micrococcales</taxon>
        <taxon>Microbacteriaceae</taxon>
        <taxon>Microbacterium</taxon>
    </lineage>
</organism>
<proteinExistence type="predicted"/>
<dbReference type="Proteomes" id="UP001429745">
    <property type="component" value="Unassembled WGS sequence"/>
</dbReference>
<accession>A0ABX1KH28</accession>
<dbReference type="EMBL" id="JABACI010000005">
    <property type="protein sequence ID" value="NLP85434.1"/>
    <property type="molecule type" value="Genomic_DNA"/>
</dbReference>
<reference evidence="1 2" key="1">
    <citation type="submission" date="2020-04" db="EMBL/GenBank/DDBJ databases">
        <title>CFH 90308 Microbacterium sp.</title>
        <authorList>
            <person name="Nie G."/>
            <person name="Ming H."/>
            <person name="Xia T."/>
        </authorList>
    </citation>
    <scope>NUCLEOTIDE SEQUENCE [LARGE SCALE GENOMIC DNA]</scope>
    <source>
        <strain evidence="1 2">CFH 90308</strain>
    </source>
</reference>
<dbReference type="RefSeq" id="WP_168913925.1">
    <property type="nucleotide sequence ID" value="NZ_JABACI010000005.1"/>
</dbReference>
<name>A0ABX1KH28_9MICO</name>
<sequence length="54" mass="6184">MGRPAPKPANWNELVAAWNNPEEFEAQRRAYLAMVGAQRAQEARDWTEANRGQE</sequence>
<protein>
    <submittedName>
        <fullName evidence="1">Uncharacterized protein</fullName>
    </submittedName>
</protein>
<gene>
    <name evidence="1" type="ORF">HF576_16425</name>
</gene>